<proteinExistence type="predicted"/>
<organism evidence="2 3">
    <name type="scientific">Dyella agri</name>
    <dbReference type="NCBI Taxonomy" id="1926869"/>
    <lineage>
        <taxon>Bacteria</taxon>
        <taxon>Pseudomonadati</taxon>
        <taxon>Pseudomonadota</taxon>
        <taxon>Gammaproteobacteria</taxon>
        <taxon>Lysobacterales</taxon>
        <taxon>Rhodanobacteraceae</taxon>
        <taxon>Dyella</taxon>
    </lineage>
</organism>
<dbReference type="SUPFAM" id="SSF159888">
    <property type="entry name" value="YdhG-like"/>
    <property type="match status" value="1"/>
</dbReference>
<dbReference type="EMBL" id="JADIKL010000006">
    <property type="protein sequence ID" value="MFK2931631.1"/>
    <property type="molecule type" value="Genomic_DNA"/>
</dbReference>
<feature type="domain" description="YdhG-like" evidence="1">
    <location>
        <begin position="41"/>
        <end position="123"/>
    </location>
</feature>
<dbReference type="Proteomes" id="UP001620397">
    <property type="component" value="Unassembled WGS sequence"/>
</dbReference>
<sequence>MTDTRLFTLDGAQRRDPDVARWLSALPGELGVVALRWFDEIRSCGPDVLELLHDGQPTACIGNLAFSYVAAFRSHVNVGFYFGAVLDDPHHLLTGSGRFMRHVKIQQGVALHEHALQALIAAAYADAKARCPAGSV</sequence>
<evidence type="ECO:0000313" key="3">
    <source>
        <dbReference type="Proteomes" id="UP001620397"/>
    </source>
</evidence>
<evidence type="ECO:0000313" key="2">
    <source>
        <dbReference type="EMBL" id="MFK2931631.1"/>
    </source>
</evidence>
<protein>
    <submittedName>
        <fullName evidence="2">DUF1801 domain-containing protein</fullName>
    </submittedName>
</protein>
<keyword evidence="3" id="KW-1185">Reference proteome</keyword>
<evidence type="ECO:0000259" key="1">
    <source>
        <dbReference type="Pfam" id="PF08818"/>
    </source>
</evidence>
<dbReference type="RefSeq" id="WP_404540380.1">
    <property type="nucleotide sequence ID" value="NZ_JADIKL010000006.1"/>
</dbReference>
<name>A0ABW8KHL9_9GAMM</name>
<reference evidence="2 3" key="1">
    <citation type="submission" date="2020-10" db="EMBL/GenBank/DDBJ databases">
        <title>Phylogeny of dyella-like bacteria.</title>
        <authorList>
            <person name="Fu J."/>
        </authorList>
    </citation>
    <scope>NUCLEOTIDE SEQUENCE [LARGE SCALE GENOMIC DNA]</scope>
    <source>
        <strain evidence="2 3">DKC-1</strain>
    </source>
</reference>
<dbReference type="Pfam" id="PF08818">
    <property type="entry name" value="DUF1801"/>
    <property type="match status" value="1"/>
</dbReference>
<gene>
    <name evidence="2" type="ORF">ISP14_12605</name>
</gene>
<dbReference type="InterPro" id="IPR014922">
    <property type="entry name" value="YdhG-like"/>
</dbReference>
<accession>A0ABW8KHL9</accession>
<comment type="caution">
    <text evidence="2">The sequence shown here is derived from an EMBL/GenBank/DDBJ whole genome shotgun (WGS) entry which is preliminary data.</text>
</comment>